<gene>
    <name evidence="7" type="ORF">EV190_11745</name>
</gene>
<evidence type="ECO:0000256" key="3">
    <source>
        <dbReference type="ARBA" id="ARBA00022723"/>
    </source>
</evidence>
<dbReference type="CDD" id="cd11029">
    <property type="entry name" value="CYP107-like"/>
    <property type="match status" value="1"/>
</dbReference>
<reference evidence="7 8" key="1">
    <citation type="submission" date="2019-03" db="EMBL/GenBank/DDBJ databases">
        <title>Genomic Encyclopedia of Type Strains, Phase IV (KMG-IV): sequencing the most valuable type-strain genomes for metagenomic binning, comparative biology and taxonomic classification.</title>
        <authorList>
            <person name="Goeker M."/>
        </authorList>
    </citation>
    <scope>NUCLEOTIDE SEQUENCE [LARGE SCALE GENOMIC DNA]</scope>
    <source>
        <strain evidence="7 8">DSM 46770</strain>
    </source>
</reference>
<keyword evidence="5" id="KW-0408">Iron</keyword>
<dbReference type="InterPro" id="IPR001128">
    <property type="entry name" value="Cyt_P450"/>
</dbReference>
<dbReference type="AlphaFoldDB" id="A0A4R6USK5"/>
<dbReference type="Pfam" id="PF00067">
    <property type="entry name" value="p450"/>
    <property type="match status" value="1"/>
</dbReference>
<dbReference type="FunFam" id="1.10.630.10:FF:000018">
    <property type="entry name" value="Cytochrome P450 monooxygenase"/>
    <property type="match status" value="1"/>
</dbReference>
<dbReference type="InterPro" id="IPR002397">
    <property type="entry name" value="Cyt_P450_B"/>
</dbReference>
<keyword evidence="4" id="KW-0560">Oxidoreductase</keyword>
<dbReference type="InterPro" id="IPR036396">
    <property type="entry name" value="Cyt_P450_sf"/>
</dbReference>
<keyword evidence="8" id="KW-1185">Reference proteome</keyword>
<name>A0A4R6USK5_9ACTN</name>
<dbReference type="EMBL" id="SNYN01000017">
    <property type="protein sequence ID" value="TDQ48789.1"/>
    <property type="molecule type" value="Genomic_DNA"/>
</dbReference>
<dbReference type="SUPFAM" id="SSF48264">
    <property type="entry name" value="Cytochrome P450"/>
    <property type="match status" value="1"/>
</dbReference>
<accession>A0A4R6USK5</accession>
<comment type="caution">
    <text evidence="7">The sequence shown here is derived from an EMBL/GenBank/DDBJ whole genome shotgun (WGS) entry which is preliminary data.</text>
</comment>
<comment type="similarity">
    <text evidence="1">Belongs to the cytochrome P450 family.</text>
</comment>
<dbReference type="PANTHER" id="PTHR46696:SF1">
    <property type="entry name" value="CYTOCHROME P450 YJIB-RELATED"/>
    <property type="match status" value="1"/>
</dbReference>
<evidence type="ECO:0000256" key="6">
    <source>
        <dbReference type="ARBA" id="ARBA00023033"/>
    </source>
</evidence>
<evidence type="ECO:0000313" key="8">
    <source>
        <dbReference type="Proteomes" id="UP000295281"/>
    </source>
</evidence>
<evidence type="ECO:0000256" key="2">
    <source>
        <dbReference type="ARBA" id="ARBA00022617"/>
    </source>
</evidence>
<evidence type="ECO:0000256" key="5">
    <source>
        <dbReference type="ARBA" id="ARBA00023004"/>
    </source>
</evidence>
<dbReference type="GO" id="GO:0005506">
    <property type="term" value="F:iron ion binding"/>
    <property type="evidence" value="ECO:0007669"/>
    <property type="project" value="InterPro"/>
</dbReference>
<dbReference type="GO" id="GO:0016705">
    <property type="term" value="F:oxidoreductase activity, acting on paired donors, with incorporation or reduction of molecular oxygen"/>
    <property type="evidence" value="ECO:0007669"/>
    <property type="project" value="InterPro"/>
</dbReference>
<protein>
    <submittedName>
        <fullName evidence="7">Cytochrome P450</fullName>
    </submittedName>
</protein>
<evidence type="ECO:0000313" key="7">
    <source>
        <dbReference type="EMBL" id="TDQ48789.1"/>
    </source>
</evidence>
<keyword evidence="2" id="KW-0349">Heme</keyword>
<dbReference type="PANTHER" id="PTHR46696">
    <property type="entry name" value="P450, PUTATIVE (EUROFUNG)-RELATED"/>
    <property type="match status" value="1"/>
</dbReference>
<dbReference type="Proteomes" id="UP000295281">
    <property type="component" value="Unassembled WGS sequence"/>
</dbReference>
<keyword evidence="6" id="KW-0503">Monooxygenase</keyword>
<dbReference type="Gene3D" id="1.10.630.10">
    <property type="entry name" value="Cytochrome P450"/>
    <property type="match status" value="1"/>
</dbReference>
<keyword evidence="3" id="KW-0479">Metal-binding</keyword>
<evidence type="ECO:0000256" key="1">
    <source>
        <dbReference type="ARBA" id="ARBA00010617"/>
    </source>
</evidence>
<sequence length="373" mass="40270">MVRVAFPGLEVWAVTHDAELRAAMADEATFVRGWRNWRALAAGEIDAAHPVAAMMRVESMIARSGDDHRRLRGLVQAGFTRRRVEALRPRVEALTTSLLHRMARRGGVVDLKAAFAFPLPMMVISDLLGLDPADQESLSSLVTRILSGTDPTANTDAFAFAVRMVRAKRAAGDDALISALIDARDGDGDALTEEELVWSVLLLVVGGFETTVGMIGNSVKLLLNHPEQLALLRGGRVSWEQAVEECLRFDPSVAMLPFLYTTRDVEMGGVTIPKGEAVLMCYAAANRDPAAHAVPDRFDTTRGGNRHMAFGHAAHLCLGAPLARLELAVALPALFRRFPDIALAAPTEPMPSVFMNHPQSIPVRLFGSGGPAG</sequence>
<dbReference type="GO" id="GO:0004497">
    <property type="term" value="F:monooxygenase activity"/>
    <property type="evidence" value="ECO:0007669"/>
    <property type="project" value="UniProtKB-KW"/>
</dbReference>
<evidence type="ECO:0000256" key="4">
    <source>
        <dbReference type="ARBA" id="ARBA00023002"/>
    </source>
</evidence>
<dbReference type="GO" id="GO:0020037">
    <property type="term" value="F:heme binding"/>
    <property type="evidence" value="ECO:0007669"/>
    <property type="project" value="InterPro"/>
</dbReference>
<proteinExistence type="inferred from homology"/>
<organism evidence="7 8">
    <name type="scientific">Actinorugispora endophytica</name>
    <dbReference type="NCBI Taxonomy" id="1605990"/>
    <lineage>
        <taxon>Bacteria</taxon>
        <taxon>Bacillati</taxon>
        <taxon>Actinomycetota</taxon>
        <taxon>Actinomycetes</taxon>
        <taxon>Streptosporangiales</taxon>
        <taxon>Nocardiopsidaceae</taxon>
        <taxon>Actinorugispora</taxon>
    </lineage>
</organism>
<dbReference type="PRINTS" id="PR00359">
    <property type="entry name" value="BP450"/>
</dbReference>